<dbReference type="Proteomes" id="UP000198841">
    <property type="component" value="Unassembled WGS sequence"/>
</dbReference>
<dbReference type="SUPFAM" id="SSF52980">
    <property type="entry name" value="Restriction endonuclease-like"/>
    <property type="match status" value="1"/>
</dbReference>
<evidence type="ECO:0000259" key="8">
    <source>
        <dbReference type="SMART" id="SM00927"/>
    </source>
</evidence>
<dbReference type="HAMAP" id="MF_00759">
    <property type="entry name" value="MutH"/>
    <property type="match status" value="1"/>
</dbReference>
<keyword evidence="2 7" id="KW-0540">Nuclease</keyword>
<protein>
    <recommendedName>
        <fullName evidence="7">DNA mismatch repair protein MutH</fullName>
    </recommendedName>
    <alternativeName>
        <fullName evidence="7">Methyl-directed mismatch repair protein</fullName>
    </alternativeName>
</protein>
<dbReference type="NCBIfam" id="TIGR02248">
    <property type="entry name" value="mutH_TIGR"/>
    <property type="match status" value="1"/>
</dbReference>
<evidence type="ECO:0000256" key="3">
    <source>
        <dbReference type="ARBA" id="ARBA00022759"/>
    </source>
</evidence>
<dbReference type="EMBL" id="FOSD01000013">
    <property type="protein sequence ID" value="SFK93677.1"/>
    <property type="molecule type" value="Genomic_DNA"/>
</dbReference>
<feature type="domain" description="DNA mismatch repair MutH/Type II restriction enzyme Sau3AI" evidence="8">
    <location>
        <begin position="59"/>
        <end position="157"/>
    </location>
</feature>
<evidence type="ECO:0000313" key="10">
    <source>
        <dbReference type="Proteomes" id="UP000198841"/>
    </source>
</evidence>
<keyword evidence="5 7" id="KW-0378">Hydrolase</keyword>
<dbReference type="InterPro" id="IPR011337">
    <property type="entry name" value="DNA_rep_MutH/RE_typeII_Sau3AI"/>
</dbReference>
<evidence type="ECO:0000256" key="7">
    <source>
        <dbReference type="HAMAP-Rule" id="MF_00759"/>
    </source>
</evidence>
<evidence type="ECO:0000256" key="5">
    <source>
        <dbReference type="ARBA" id="ARBA00022801"/>
    </source>
</evidence>
<evidence type="ECO:0000256" key="4">
    <source>
        <dbReference type="ARBA" id="ARBA00022763"/>
    </source>
</evidence>
<sequence length="228" mass="25198">MHSSPLLSSPPENEAELLQRAQQLAGQTFAALAAQINLPIPADLKRDKGWVGMLLELHLGASAGSKAEQDFAHLGIELKTIPVDAQGKPLETTFVCVAPLTGNSGVTWQTSHVRHKLARVLWIPIEGDRTLPLAERRVGSPLLWHPSAEEEQQLREDWEELMDMIVLGQVERITARHGAWLQIRPKAANSKALTEAIGEHGEPIMTLPRGFYLKKSFTGPLLARHFLL</sequence>
<dbReference type="NCBIfam" id="NF003458">
    <property type="entry name" value="PRK05070.1"/>
    <property type="match status" value="1"/>
</dbReference>
<dbReference type="InterPro" id="IPR037057">
    <property type="entry name" value="DNA_rep_MutH/T2_RE_sf"/>
</dbReference>
<evidence type="ECO:0000313" key="9">
    <source>
        <dbReference type="EMBL" id="SFK93677.1"/>
    </source>
</evidence>
<comment type="subcellular location">
    <subcellularLocation>
        <location evidence="7">Cytoplasm</location>
    </subcellularLocation>
</comment>
<name>A0A1I4DMX3_9GAMM</name>
<dbReference type="RefSeq" id="WP_008109258.1">
    <property type="nucleotide sequence ID" value="NZ_FOSD01000013.1"/>
</dbReference>
<keyword evidence="4 7" id="KW-0227">DNA damage</keyword>
<evidence type="ECO:0000256" key="1">
    <source>
        <dbReference type="ARBA" id="ARBA00022490"/>
    </source>
</evidence>
<accession>A0A1I4DMX3</accession>
<reference evidence="9 10" key="1">
    <citation type="submission" date="2016-10" db="EMBL/GenBank/DDBJ databases">
        <authorList>
            <person name="Varghese N."/>
            <person name="Submissions S."/>
        </authorList>
    </citation>
    <scope>NUCLEOTIDE SEQUENCE [LARGE SCALE GENOMIC DNA]</scope>
    <source>
        <strain evidence="9 10">YR512</strain>
    </source>
</reference>
<evidence type="ECO:0000256" key="6">
    <source>
        <dbReference type="ARBA" id="ARBA00023204"/>
    </source>
</evidence>
<dbReference type="InterPro" id="IPR004230">
    <property type="entry name" value="DNA_mismatch_repair_MutH"/>
</dbReference>
<keyword evidence="1 7" id="KW-0963">Cytoplasm</keyword>
<keyword evidence="10" id="KW-1185">Reference proteome</keyword>
<comment type="function">
    <text evidence="7">Sequence-specific endonuclease that cleaves unmethylated GATC sequences. It is involved in DNA mismatch repair.</text>
</comment>
<gene>
    <name evidence="7" type="primary">mutH</name>
    <name evidence="9" type="ORF">SAMN05518863_1135</name>
</gene>
<keyword evidence="3 7" id="KW-0255">Endonuclease</keyword>
<comment type="caution">
    <text evidence="9">The sequence shown here is derived from an EMBL/GenBank/DDBJ whole genome shotgun (WGS) entry which is preliminary data.</text>
</comment>
<dbReference type="Pfam" id="PF02976">
    <property type="entry name" value="MutH"/>
    <property type="match status" value="1"/>
</dbReference>
<keyword evidence="6 7" id="KW-0234">DNA repair</keyword>
<proteinExistence type="inferred from homology"/>
<dbReference type="InterPro" id="IPR011335">
    <property type="entry name" value="Restrct_endonuc-II-like"/>
</dbReference>
<comment type="similarity">
    <text evidence="7">Belongs to the MutH family.</text>
</comment>
<dbReference type="Gene3D" id="3.40.600.10">
    <property type="entry name" value="DNA mismatch repair MutH/Restriction endonuclease, type II"/>
    <property type="match status" value="1"/>
</dbReference>
<evidence type="ECO:0000256" key="2">
    <source>
        <dbReference type="ARBA" id="ARBA00022722"/>
    </source>
</evidence>
<dbReference type="CDD" id="cd00583">
    <property type="entry name" value="MutH-like"/>
    <property type="match status" value="1"/>
</dbReference>
<dbReference type="SMART" id="SM00927">
    <property type="entry name" value="MutH"/>
    <property type="match status" value="1"/>
</dbReference>
<organism evidence="9 10">
    <name type="scientific">Candidatus Pantoea symbiotica</name>
    <dbReference type="NCBI Taxonomy" id="1884370"/>
    <lineage>
        <taxon>Bacteria</taxon>
        <taxon>Pseudomonadati</taxon>
        <taxon>Pseudomonadota</taxon>
        <taxon>Gammaproteobacteria</taxon>
        <taxon>Enterobacterales</taxon>
        <taxon>Erwiniaceae</taxon>
        <taxon>Pantoea</taxon>
    </lineage>
</organism>